<name>A0A9W4IJJ1_9EURO</name>
<dbReference type="GO" id="GO:0061599">
    <property type="term" value="F:molybdopterin molybdotransferase activity"/>
    <property type="evidence" value="ECO:0007669"/>
    <property type="project" value="UniProtKB-UniRule"/>
</dbReference>
<dbReference type="GO" id="GO:0046872">
    <property type="term" value="F:metal ion binding"/>
    <property type="evidence" value="ECO:0007669"/>
    <property type="project" value="UniProtKB-UniRule"/>
</dbReference>
<dbReference type="InterPro" id="IPR036425">
    <property type="entry name" value="MoaB/Mog-like_dom_sf"/>
</dbReference>
<comment type="similarity">
    <text evidence="1">Belongs to the MoeA family.</text>
</comment>
<dbReference type="GO" id="GO:0006777">
    <property type="term" value="P:Mo-molybdopterin cofactor biosynthetic process"/>
    <property type="evidence" value="ECO:0007669"/>
    <property type="project" value="UniProtKB-UniRule"/>
</dbReference>
<evidence type="ECO:0000256" key="1">
    <source>
        <dbReference type="RuleBase" id="RU365090"/>
    </source>
</evidence>
<dbReference type="Gene3D" id="3.90.105.10">
    <property type="entry name" value="Molybdopterin biosynthesis moea protein, domain 2"/>
    <property type="match status" value="1"/>
</dbReference>
<evidence type="ECO:0000313" key="3">
    <source>
        <dbReference type="EMBL" id="CAG8319634.1"/>
    </source>
</evidence>
<comment type="function">
    <text evidence="1">Catalyzes two steps in the biosynthesis of the molybdenum cofactor. In the first step, molybdopterin is adenylated. Subsequently, molybdate is inserted into adenylated molybdopterin and AMP is released.</text>
</comment>
<protein>
    <recommendedName>
        <fullName evidence="2">MoeA N-terminal and linker domain-containing protein</fullName>
    </recommendedName>
</protein>
<gene>
    <name evidence="3" type="ORF">PSALAMII_LOCUS2289</name>
</gene>
<dbReference type="OrthoDB" id="630895at2759"/>
<dbReference type="Gene3D" id="3.40.980.10">
    <property type="entry name" value="MoaB/Mog-like domain"/>
    <property type="match status" value="1"/>
</dbReference>
<sequence length="453" mass="47668">MADTVPRFRASSDSMISVEEALRIISDHTPAPVATDVKVTSSIIGSIIAENVHAAAMVPEFRSSGVDGYAVVVEEGKPMKKVFRTGYTTGSGNGSLAPLHPAATVKVAAGDLLPPNANAMVSVENITHHGREKEYVEILIDDIVVGKNVRQPGHFITLGSQIFARGDHISAASGATGLLAMAGIRTIKVFRKPRVGILSIADGIAKHLGQNPEVGYLALTSALSSWGFETVDLGITHNTPGGELRHALLSSDVILIMNDASPSRPDLKPTIDFLGGTFHFDCVSLKPGSETSFATVPANVAERCPPGQSPKLVFSLPSELRSALVALHVFVLPSLHDLSGLGRASYAAAAKPWIAPQLGLPRVAVVLTHQFPLDLKHTNYHVGVVTASRSDARLYATSMSLGPVDVQGCRSDHGAEVNALIILRAGRGVGIKGEIVEALLMGPIPGSDTRLIC</sequence>
<comment type="catalytic activity">
    <reaction evidence="1">
        <text>adenylyl-molybdopterin + molybdate = Mo-molybdopterin + AMP + H(+)</text>
        <dbReference type="Rhea" id="RHEA:35047"/>
        <dbReference type="ChEBI" id="CHEBI:15378"/>
        <dbReference type="ChEBI" id="CHEBI:36264"/>
        <dbReference type="ChEBI" id="CHEBI:62727"/>
        <dbReference type="ChEBI" id="CHEBI:71302"/>
        <dbReference type="ChEBI" id="CHEBI:456215"/>
    </reaction>
</comment>
<keyword evidence="1" id="KW-0460">Magnesium</keyword>
<comment type="catalytic activity">
    <reaction evidence="1">
        <text>molybdopterin + ATP + H(+) = adenylyl-molybdopterin + diphosphate</text>
        <dbReference type="Rhea" id="RHEA:31331"/>
        <dbReference type="ChEBI" id="CHEBI:15378"/>
        <dbReference type="ChEBI" id="CHEBI:30616"/>
        <dbReference type="ChEBI" id="CHEBI:33019"/>
        <dbReference type="ChEBI" id="CHEBI:58698"/>
        <dbReference type="ChEBI" id="CHEBI:62727"/>
    </reaction>
</comment>
<proteinExistence type="inferred from homology"/>
<dbReference type="SUPFAM" id="SSF53218">
    <property type="entry name" value="Molybdenum cofactor biosynthesis proteins"/>
    <property type="match status" value="1"/>
</dbReference>
<dbReference type="AlphaFoldDB" id="A0A9W4IJJ1"/>
<comment type="caution">
    <text evidence="3">The sequence shown here is derived from an EMBL/GenBank/DDBJ whole genome shotgun (WGS) entry which is preliminary data.</text>
</comment>
<dbReference type="PANTHER" id="PTHR10192:SF5">
    <property type="entry name" value="GEPHYRIN"/>
    <property type="match status" value="1"/>
</dbReference>
<accession>A0A9W4IJJ1</accession>
<dbReference type="EMBL" id="CAJVPD010000099">
    <property type="protein sequence ID" value="CAG8319634.1"/>
    <property type="molecule type" value="Genomic_DNA"/>
</dbReference>
<dbReference type="PANTHER" id="PTHR10192">
    <property type="entry name" value="MOLYBDOPTERIN BIOSYNTHESIS PROTEIN"/>
    <property type="match status" value="1"/>
</dbReference>
<evidence type="ECO:0000313" key="4">
    <source>
        <dbReference type="Proteomes" id="UP001152592"/>
    </source>
</evidence>
<dbReference type="GO" id="GO:0005524">
    <property type="term" value="F:ATP binding"/>
    <property type="evidence" value="ECO:0007669"/>
    <property type="project" value="UniProtKB-UniRule"/>
</dbReference>
<dbReference type="InterPro" id="IPR038987">
    <property type="entry name" value="MoeA-like"/>
</dbReference>
<feature type="domain" description="MoeA N-terminal and linker" evidence="2">
    <location>
        <begin position="16"/>
        <end position="183"/>
    </location>
</feature>
<dbReference type="Pfam" id="PF03453">
    <property type="entry name" value="MoeA_N"/>
    <property type="match status" value="1"/>
</dbReference>
<keyword evidence="1" id="KW-0808">Transferase</keyword>
<organism evidence="3 4">
    <name type="scientific">Penicillium salamii</name>
    <dbReference type="NCBI Taxonomy" id="1612424"/>
    <lineage>
        <taxon>Eukaryota</taxon>
        <taxon>Fungi</taxon>
        <taxon>Dikarya</taxon>
        <taxon>Ascomycota</taxon>
        <taxon>Pezizomycotina</taxon>
        <taxon>Eurotiomycetes</taxon>
        <taxon>Eurotiomycetidae</taxon>
        <taxon>Eurotiales</taxon>
        <taxon>Aspergillaceae</taxon>
        <taxon>Penicillium</taxon>
    </lineage>
</organism>
<comment type="pathway">
    <text evidence="1">Cofactor biosynthesis; molybdopterin biosynthesis.</text>
</comment>
<reference evidence="3" key="1">
    <citation type="submission" date="2021-07" db="EMBL/GenBank/DDBJ databases">
        <authorList>
            <person name="Branca A.L. A."/>
        </authorList>
    </citation>
    <scope>NUCLEOTIDE SEQUENCE</scope>
</reference>
<keyword evidence="1" id="KW-0501">Molybdenum cofactor biosynthesis</keyword>
<keyword evidence="1" id="KW-0479">Metal-binding</keyword>
<keyword evidence="1" id="KW-0500">Molybdenum</keyword>
<dbReference type="InterPro" id="IPR036688">
    <property type="entry name" value="MoeA_C_domain_IV_sf"/>
</dbReference>
<dbReference type="Proteomes" id="UP001152592">
    <property type="component" value="Unassembled WGS sequence"/>
</dbReference>
<dbReference type="Gene3D" id="2.170.190.11">
    <property type="entry name" value="Molybdopterin biosynthesis moea protein, domain 3"/>
    <property type="match status" value="1"/>
</dbReference>
<evidence type="ECO:0000259" key="2">
    <source>
        <dbReference type="Pfam" id="PF03453"/>
    </source>
</evidence>
<comment type="cofactor">
    <cofactor evidence="1">
        <name>Mg(2+)</name>
        <dbReference type="ChEBI" id="CHEBI:18420"/>
    </cofactor>
</comment>
<dbReference type="Gene3D" id="2.40.340.10">
    <property type="entry name" value="MoeA, C-terminal, domain IV"/>
    <property type="match status" value="1"/>
</dbReference>
<dbReference type="InterPro" id="IPR036135">
    <property type="entry name" value="MoeA_linker/N_sf"/>
</dbReference>
<dbReference type="GO" id="GO:0005829">
    <property type="term" value="C:cytosol"/>
    <property type="evidence" value="ECO:0007669"/>
    <property type="project" value="TreeGrafter"/>
</dbReference>
<dbReference type="InterPro" id="IPR005110">
    <property type="entry name" value="MoeA_linker/N"/>
</dbReference>
<dbReference type="SUPFAM" id="SSF63882">
    <property type="entry name" value="MoeA N-terminal region -like"/>
    <property type="match status" value="1"/>
</dbReference>
<dbReference type="GO" id="GO:0061598">
    <property type="term" value="F:molybdopterin adenylyltransferase activity"/>
    <property type="evidence" value="ECO:0007669"/>
    <property type="project" value="UniProtKB-UniRule"/>
</dbReference>